<feature type="region of interest" description="Disordered" evidence="1">
    <location>
        <begin position="1141"/>
        <end position="1196"/>
    </location>
</feature>
<keyword evidence="3" id="KW-1185">Reference proteome</keyword>
<reference evidence="2" key="1">
    <citation type="submission" date="2015-04" db="EMBL/GenBank/DDBJ databases">
        <authorList>
            <consortium name="Pathogen Informatics"/>
        </authorList>
    </citation>
    <scope>NUCLEOTIDE SEQUENCE [LARGE SCALE GENOMIC DNA]</scope>
    <source>
        <strain evidence="2">8A</strain>
    </source>
</reference>
<organism evidence="2 3">
    <name type="scientific">Plasmodium gallinaceum</name>
    <dbReference type="NCBI Taxonomy" id="5849"/>
    <lineage>
        <taxon>Eukaryota</taxon>
        <taxon>Sar</taxon>
        <taxon>Alveolata</taxon>
        <taxon>Apicomplexa</taxon>
        <taxon>Aconoidasida</taxon>
        <taxon>Haemosporida</taxon>
        <taxon>Plasmodiidae</taxon>
        <taxon>Plasmodium</taxon>
        <taxon>Plasmodium (Haemamoeba)</taxon>
    </lineage>
</organism>
<proteinExistence type="predicted"/>
<dbReference type="OMA" id="VARWCHN"/>
<feature type="region of interest" description="Disordered" evidence="1">
    <location>
        <begin position="1607"/>
        <end position="1674"/>
    </location>
</feature>
<feature type="compositionally biased region" description="Low complexity" evidence="1">
    <location>
        <begin position="1645"/>
        <end position="1674"/>
    </location>
</feature>
<dbReference type="RefSeq" id="XP_028527674.1">
    <property type="nucleotide sequence ID" value="XM_028670974.1"/>
</dbReference>
<protein>
    <submittedName>
        <fullName evidence="2">Uncharacterized protein</fullName>
    </submittedName>
</protein>
<feature type="region of interest" description="Disordered" evidence="1">
    <location>
        <begin position="94"/>
        <end position="119"/>
    </location>
</feature>
<accession>A0A1J1GQW9</accession>
<sequence length="2200" mass="259346">MELSKTRDNVKSLIKTCEEKIKVKIKENNSSELIQKKLTEGGFLHIKPKSMLNNNSNCYDNSIKKTKIKKMTRKNEYANTKENNPIKNLYVHTTENSQDDNNDNKINIHHKSDSDNNSNLELKEKRIHSTHYEKTKKNPSNDSIKYKNKSEENTFLKTKKKNNIFTVDETKNILDIENNKINNISFKSIDSNEKLKNNVTENYTNENFSSCNNSTILNHTDNDNPNTGSLHNHLHILLSDNNKVIINNSTKLNKVTDEKHIFSKPIQEDTNFDNSVNIKNEDSLINNDIDKSDIYQNNKNNENNIGIKNVICNNKNENVTKLSSYIIENSFKKTNDSALSNVHNSLNSDSINRKENFNFSDDLKKCEKTIINCNNINSSSDDCKNYDEDIKKEIIGSTCDSVIPKNNKKNIIKKELFHKMSLRNSNKMKLKNKDEEEMEEICEYKEKKKRKLKNNNSINYLNNSNIPNSNAEIINSLKLDISTLDKEDKIQTSTSKDHTENIDMKHKRENINEHCDYNTKENNKIMSVKRKDDTLNNSIIINNNMDSFINESFNMNCNEDFDKNYNEIIVGNNSLLPNEFNKKSNNEINNFINDDNNNKYESKNNEAIKKNNENLSSDYDTNIKEENPDNLSDKKCIIKKILSKCDSKETELFDFEKLRHLIIFRENAEKYIQSYINSFLKDFNIMSSYLPFVHYYDKDIYEEKECNFFKILSYFIEHFKNNKKIKKKICSFQKNFLKATINEKIKYIDKFQLLKLSEIGTDIFKRRFLKLLKKCVEKKKKKKKEIYCKLKIFNKIVKNFYKLKDKMVENNLLQKELNDLNVIINDKKKREICNGGVTDNTLINNITSNDTLDENILNVNVLNYELTNSNEEKKNVCRSEISECSKIDYFIPYSQKYIFKYLNLLIENKLFNLIHLNNSKYIENIHIKDNGINFYNRIIFNSIPFYKGKIKKLCSILIMYYLMNKSLRLIQPNLTWNVKSYLHKKRYLQKLYSHSEDENSHKLVERHIIEIEKNFRKMINGKNKKKKSILHSFINENEKLNLQKYSEDEIEKDMDIFINNLLIGNNSIKNNECNDQNNENIECNKFCILENSKEYVKYDHNMESQKKEIILEKKEELKDKGEEKNQKLCENEKEKEQKVIELEKEKKNKHTEKELEQKIEQNHEEQLQLRREQDEKEEEKKEKYKGRERKKRKNNKFKLSNDLQDIYDAYNNGEQIIIAKNKNKLLNNLEKYNNFNYLSKQTLFDTYNSMQNNNKQNVHNLNVNDINEHLRNINSLQNNYFCKNMNTTNFVNRNNSIDGINSSSLYKYMYSKSNSYFNNDLLQKYRFDQKNGENEYYESSINSKNNDYNKYINKLNNLSINEKNTFISNISSNSFIKNDNLKDMYPDYHVDNGYMNQNLLNERIKFLNDIGFKKEKYSKDNLRNIPYYTENNNNNNNNFFLAHLRNNIRNNMPLNSFMNCFDNSTYNLYNSMNNPFLFEKIQKENSMSNHNISTNFTASNNSLDSINLQAHIIDKNDLNKINNFLSCDKNIEHLNNASNGMYMHLNRQINDAYINNIPNNNNNDFNKIKNENINNNMINKDIVIDNIGLFNESKNINTVDNKISTTDQNKKHVSLNNRINNKKNNNINDNNIDVNNGNDDDLSDKSNNSNDNSNNNNNNNCNNDNYNSDYNSNFNSYENNVTMNEKNSVNKETIYNRNKNILNNCIIENELKTNLNENITKNNINKDMNDAEGTNQCLNNNHEVINNSNNNNKNINIHIDTNINGYFDINKKNENINYINNININENNKNNYNLHENNLYNYPIKNFDNSLGSNKFLEDNIIRKELTNENKMICDMDNFDNNKNSQNVNISNINGVSSMNLLNNGNINELDKNTDNIKTNTKNSYNNIGINVNNNDTLKNFNCTIPFFYMNNLNNVMEYTNNNHINNNISVLPPYVNRNQINNMFYLNNMDNFNKYNIYTMNNMMKSPNIYHENFKLNDKNYNVINNYNSFNINGLMPYNNTNNDLRRYINLGKKNNINVYNYNINEKDNTELASELVNMHPNNIIDQFNYLNNCTNNNYINGCNFINFDQIRNDINMNVNMNINDYNKTFNEIDPDSNMSLKNYKKKDKVKKEKKNNTNKVSCSISTNKKKRFGNTGPPSAEKLNELLHEQNLSVPQIAAIYGVHRTTVARWCHNRKIIQKSTSYHGRRRTATKNNNYI</sequence>
<name>A0A1J1GQW9_PLAGA</name>
<dbReference type="GeneID" id="39730783"/>
<feature type="compositionally biased region" description="Low complexity" evidence="1">
    <location>
        <begin position="1616"/>
        <end position="1637"/>
    </location>
</feature>
<dbReference type="Proteomes" id="UP000220797">
    <property type="component" value="Unassembled WGS sequence"/>
</dbReference>
<dbReference type="VEuPathDB" id="PlasmoDB:PGAL8A_00225600"/>
<dbReference type="EMBL" id="CVMV01000032">
    <property type="protein sequence ID" value="CRG94859.1"/>
    <property type="molecule type" value="Genomic_DNA"/>
</dbReference>
<evidence type="ECO:0000313" key="3">
    <source>
        <dbReference type="Proteomes" id="UP000220797"/>
    </source>
</evidence>
<dbReference type="OrthoDB" id="372805at2759"/>
<comment type="caution">
    <text evidence="2">The sequence shown here is derived from an EMBL/GenBank/DDBJ whole genome shotgun (WGS) entry which is preliminary data.</text>
</comment>
<evidence type="ECO:0000313" key="2">
    <source>
        <dbReference type="EMBL" id="CRG94859.1"/>
    </source>
</evidence>
<gene>
    <name evidence="2" type="ORF">PGAL8A_00225600</name>
</gene>
<feature type="region of interest" description="Disordered" evidence="1">
    <location>
        <begin position="2109"/>
        <end position="2142"/>
    </location>
</feature>
<feature type="compositionally biased region" description="Basic residues" evidence="1">
    <location>
        <begin position="1183"/>
        <end position="1196"/>
    </location>
</feature>
<feature type="compositionally biased region" description="Basic and acidic residues" evidence="1">
    <location>
        <begin position="1141"/>
        <end position="1182"/>
    </location>
</feature>
<evidence type="ECO:0000256" key="1">
    <source>
        <dbReference type="SAM" id="MobiDB-lite"/>
    </source>
</evidence>